<accession>A0A066UQP8</accession>
<evidence type="ECO:0000256" key="3">
    <source>
        <dbReference type="ARBA" id="ARBA00055068"/>
    </source>
</evidence>
<dbReference type="Proteomes" id="UP000326687">
    <property type="component" value="Unassembled WGS sequence"/>
</dbReference>
<dbReference type="FunFam" id="3.40.50.880:FF:000030">
    <property type="entry name" value="Gamma-glutamyl-gamma-aminobutyrate hydrolase PuuD"/>
    <property type="match status" value="1"/>
</dbReference>
<comment type="catalytic activity">
    <reaction evidence="2">
        <text>4-(gamma-L-glutamylamino)butanoate + H2O = 4-aminobutanoate + L-glutamate</text>
        <dbReference type="Rhea" id="RHEA:19737"/>
        <dbReference type="ChEBI" id="CHEBI:15377"/>
        <dbReference type="ChEBI" id="CHEBI:29985"/>
        <dbReference type="ChEBI" id="CHEBI:58800"/>
        <dbReference type="ChEBI" id="CHEBI:59888"/>
        <dbReference type="EC" id="3.5.1.94"/>
    </reaction>
</comment>
<evidence type="ECO:0000256" key="4">
    <source>
        <dbReference type="ARBA" id="ARBA00060634"/>
    </source>
</evidence>
<comment type="function">
    <text evidence="3">Involved in the breakdown of putrescine via hydrolysis of the gamma-glutamyl linkage of gamma-glutamyl-gamma-aminobutyrate.</text>
</comment>
<evidence type="ECO:0000256" key="5">
    <source>
        <dbReference type="ARBA" id="ARBA00066788"/>
    </source>
</evidence>
<dbReference type="CDD" id="cd01745">
    <property type="entry name" value="GATase1_2"/>
    <property type="match status" value="1"/>
</dbReference>
<dbReference type="EC" id="3.5.1.94" evidence="5"/>
<reference evidence="7 10" key="2">
    <citation type="submission" date="2019-09" db="EMBL/GenBank/DDBJ databases">
        <title>Vibrio Fortis S7-72.</title>
        <authorList>
            <person name="Das S.K."/>
        </authorList>
    </citation>
    <scope>NUCLEOTIDE SEQUENCE [LARGE SCALE GENOMIC DNA]</scope>
    <source>
        <strain evidence="7 10">S7-72</strain>
    </source>
</reference>
<keyword evidence="9" id="KW-1185">Reference proteome</keyword>
<dbReference type="PANTHER" id="PTHR43235">
    <property type="entry name" value="GLUTAMINE AMIDOTRANSFERASE PB2B2.05-RELATED"/>
    <property type="match status" value="1"/>
</dbReference>
<dbReference type="SUPFAM" id="SSF52317">
    <property type="entry name" value="Class I glutamine amidotransferase-like"/>
    <property type="match status" value="1"/>
</dbReference>
<dbReference type="GO" id="GO:0033969">
    <property type="term" value="F:gamma-glutamyl-gamma-aminobutyrate hydrolase activity"/>
    <property type="evidence" value="ECO:0007669"/>
    <property type="project" value="UniProtKB-EC"/>
</dbReference>
<keyword evidence="8" id="KW-0315">Glutamine amidotransferase</keyword>
<evidence type="ECO:0000313" key="8">
    <source>
        <dbReference type="EMBL" id="KDN26484.1"/>
    </source>
</evidence>
<comment type="pathway">
    <text evidence="4">Amine and polyamine degradation; putrescine degradation; 4-aminobutanoate from putrescine: step 4/4.</text>
</comment>
<dbReference type="GO" id="GO:0006598">
    <property type="term" value="P:polyamine catabolic process"/>
    <property type="evidence" value="ECO:0007669"/>
    <property type="project" value="TreeGrafter"/>
</dbReference>
<proteinExistence type="inferred from homology"/>
<comment type="caution">
    <text evidence="8">The sequence shown here is derived from an EMBL/GenBank/DDBJ whole genome shotgun (WGS) entry which is preliminary data.</text>
</comment>
<dbReference type="Proteomes" id="UP000326789">
    <property type="component" value="Unassembled WGS sequence"/>
</dbReference>
<dbReference type="AlphaFoldDB" id="A0A066UQP8"/>
<evidence type="ECO:0000313" key="10">
    <source>
        <dbReference type="Proteomes" id="UP000326687"/>
    </source>
</evidence>
<keyword evidence="6" id="KW-0378">Hydrolase</keyword>
<protein>
    <recommendedName>
        <fullName evidence="5">gamma-glutamyl-gamma-aminobutyrate hydrolase</fullName>
        <ecNumber evidence="5">3.5.1.94</ecNumber>
    </recommendedName>
</protein>
<dbReference type="EMBL" id="VXDD01000003">
    <property type="protein sequence ID" value="KAB0301302.1"/>
    <property type="molecule type" value="Genomic_DNA"/>
</dbReference>
<dbReference type="RefSeq" id="WP_032553786.1">
    <property type="nucleotide sequence ID" value="NZ_BTGL01000002.1"/>
</dbReference>
<evidence type="ECO:0000313" key="11">
    <source>
        <dbReference type="Proteomes" id="UP000326789"/>
    </source>
</evidence>
<evidence type="ECO:0000313" key="6">
    <source>
        <dbReference type="EMBL" id="KAB0287992.1"/>
    </source>
</evidence>
<reference evidence="6 11" key="3">
    <citation type="submission" date="2019-09" db="EMBL/GenBank/DDBJ databases">
        <title>Whole genome sequence of Vibrio fortis.</title>
        <authorList>
            <person name="Das S.K."/>
        </authorList>
    </citation>
    <scope>NUCLEOTIDE SEQUENCE [LARGE SCALE GENOMIC DNA]</scope>
    <source>
        <strain evidence="6 11">AN60</strain>
    </source>
</reference>
<dbReference type="Pfam" id="PF07722">
    <property type="entry name" value="Peptidase_C26"/>
    <property type="match status" value="1"/>
</dbReference>
<dbReference type="EMBL" id="JFFR01000033">
    <property type="protein sequence ID" value="KDN26484.1"/>
    <property type="molecule type" value="Genomic_DNA"/>
</dbReference>
<dbReference type="PANTHER" id="PTHR43235:SF1">
    <property type="entry name" value="GLUTAMINE AMIDOTRANSFERASE PB2B2.05-RELATED"/>
    <property type="match status" value="1"/>
</dbReference>
<reference evidence="8 9" key="1">
    <citation type="submission" date="2014-02" db="EMBL/GenBank/DDBJ databases">
        <title>Vibrio fortis Dalian14 Genome Sequencing.</title>
        <authorList>
            <person name="Wang Y."/>
            <person name="Song L."/>
            <person name="Liu G."/>
            <person name="Ding J."/>
        </authorList>
    </citation>
    <scope>NUCLEOTIDE SEQUENCE [LARGE SCALE GENOMIC DNA]</scope>
    <source>
        <strain evidence="8 9">Dalian14</strain>
    </source>
</reference>
<dbReference type="PROSITE" id="PS51273">
    <property type="entry name" value="GATASE_TYPE_1"/>
    <property type="match status" value="1"/>
</dbReference>
<dbReference type="GO" id="GO:0005829">
    <property type="term" value="C:cytosol"/>
    <property type="evidence" value="ECO:0007669"/>
    <property type="project" value="TreeGrafter"/>
</dbReference>
<name>A0A066UQP8_9VIBR</name>
<dbReference type="InterPro" id="IPR011697">
    <property type="entry name" value="Peptidase_C26"/>
</dbReference>
<dbReference type="EMBL" id="VWSE01000006">
    <property type="protein sequence ID" value="KAB0287992.1"/>
    <property type="molecule type" value="Genomic_DNA"/>
</dbReference>
<keyword evidence="8" id="KW-0808">Transferase</keyword>
<comment type="similarity">
    <text evidence="1">Belongs to the peptidase C26 family.</text>
</comment>
<evidence type="ECO:0000256" key="1">
    <source>
        <dbReference type="ARBA" id="ARBA00011083"/>
    </source>
</evidence>
<evidence type="ECO:0000256" key="2">
    <source>
        <dbReference type="ARBA" id="ARBA00052718"/>
    </source>
</evidence>
<dbReference type="STRING" id="212667.VFDL14_11400"/>
<evidence type="ECO:0000313" key="9">
    <source>
        <dbReference type="Proteomes" id="UP000027219"/>
    </source>
</evidence>
<dbReference type="Gene3D" id="3.40.50.880">
    <property type="match status" value="1"/>
</dbReference>
<gene>
    <name evidence="6" type="ORF">F2P58_10985</name>
    <name evidence="7" type="ORF">F2Z80_19710</name>
    <name evidence="8" type="ORF">VFDL14_11400</name>
</gene>
<organism evidence="8 9">
    <name type="scientific">Vibrio fortis</name>
    <dbReference type="NCBI Taxonomy" id="212667"/>
    <lineage>
        <taxon>Bacteria</taxon>
        <taxon>Pseudomonadati</taxon>
        <taxon>Pseudomonadota</taxon>
        <taxon>Gammaproteobacteria</taxon>
        <taxon>Vibrionales</taxon>
        <taxon>Vibrionaceae</taxon>
        <taxon>Vibrio</taxon>
    </lineage>
</organism>
<sequence length="248" mass="27809">MSTQSKPIIGIVSCAKELGGYQIQAVNDFYLAAVKDFGGLPLMLAPDMSSEDIERILEMCDGFLFPGSHSNVAPHHYNATHQEAKKDEARDELSFSLLRKAIDKDIPCLGICRGFQEMNVALGGSLNPAVHDSGFNDHREIQVDDFEEKYAPSHAVLVQKQSLFEKWLTENHWETTVFFEVNTLHNQGVDQLAPQLQVEAKAPDGLVEAFSLPGQKFFVGVQWHPEWKAKTNHFSQILFKEFMMAASL</sequence>
<dbReference type="InterPro" id="IPR029062">
    <property type="entry name" value="Class_I_gatase-like"/>
</dbReference>
<dbReference type="OrthoDB" id="9813383at2"/>
<evidence type="ECO:0000313" key="7">
    <source>
        <dbReference type="EMBL" id="KAB0301302.1"/>
    </source>
</evidence>
<dbReference type="InterPro" id="IPR044668">
    <property type="entry name" value="PuuD-like"/>
</dbReference>
<dbReference type="Proteomes" id="UP000027219">
    <property type="component" value="Unassembled WGS sequence"/>
</dbReference>
<dbReference type="GO" id="GO:0016740">
    <property type="term" value="F:transferase activity"/>
    <property type="evidence" value="ECO:0007669"/>
    <property type="project" value="UniProtKB-KW"/>
</dbReference>